<dbReference type="SMART" id="SM00829">
    <property type="entry name" value="PKS_ER"/>
    <property type="match status" value="1"/>
</dbReference>
<dbReference type="InterPro" id="IPR020843">
    <property type="entry name" value="ER"/>
</dbReference>
<name>A0A075HYQ2_9EURY</name>
<dbReference type="GO" id="GO:0016616">
    <property type="term" value="F:oxidoreductase activity, acting on the CH-OH group of donors, NAD or NADP as acceptor"/>
    <property type="evidence" value="ECO:0007669"/>
    <property type="project" value="UniProtKB-ARBA"/>
</dbReference>
<dbReference type="InterPro" id="IPR013149">
    <property type="entry name" value="ADH-like_C"/>
</dbReference>
<gene>
    <name evidence="3" type="primary">qor</name>
</gene>
<evidence type="ECO:0000256" key="1">
    <source>
        <dbReference type="ARBA" id="ARBA00022857"/>
    </source>
</evidence>
<feature type="domain" description="Enoyl reductase (ER)" evidence="2">
    <location>
        <begin position="10"/>
        <end position="338"/>
    </location>
</feature>
<dbReference type="InterPro" id="IPR011032">
    <property type="entry name" value="GroES-like_sf"/>
</dbReference>
<dbReference type="GO" id="GO:0044281">
    <property type="term" value="P:small molecule metabolic process"/>
    <property type="evidence" value="ECO:0007669"/>
    <property type="project" value="UniProtKB-ARBA"/>
</dbReference>
<dbReference type="EMBL" id="KF901172">
    <property type="protein sequence ID" value="AIF20675.1"/>
    <property type="molecule type" value="Genomic_DNA"/>
</dbReference>
<dbReference type="SUPFAM" id="SSF51735">
    <property type="entry name" value="NAD(P)-binding Rossmann-fold domains"/>
    <property type="match status" value="1"/>
</dbReference>
<sequence>MRALHFEAHGERDVLQFGDVPDPEVPDGWALLKVEACALNHLDIWVRRGWPGLKLEMPHVGGSDVAGTLVTDAGDWQAGDAVVVDPGISTRHDAWTERGDDSLSPGYRILGEHLRGGFAEFVAVPLANLHSRPAGLTAAQAAAPLLVGLTAWRMLVHRARLQPGERLLVVGAGGGVNSTAIQLGRHLGAEVHVVAGGDAKAQRAAELGAVHVVDYRADAAWHKPLLAATDRRGYDVVVDNVGRATWKQSLRLAGIGGRIVTVGNTSGPLVETDIRFIFSRQLSILGSTMGSHTDFAAVLELLAQGALKPLIHCELPLSEGVRGHEILEKGEMFGKVVLLPD</sequence>
<dbReference type="Pfam" id="PF08240">
    <property type="entry name" value="ADH_N"/>
    <property type="match status" value="1"/>
</dbReference>
<keyword evidence="3" id="KW-0560">Oxidoreductase</keyword>
<dbReference type="Gene3D" id="3.90.180.10">
    <property type="entry name" value="Medium-chain alcohol dehydrogenases, catalytic domain"/>
    <property type="match status" value="1"/>
</dbReference>
<dbReference type="InterPro" id="IPR051603">
    <property type="entry name" value="Zinc-ADH_QOR/CCCR"/>
</dbReference>
<dbReference type="AlphaFoldDB" id="A0A075HYQ2"/>
<protein>
    <submittedName>
        <fullName evidence="3">NADPH:quinone reductase (Qor)</fullName>
        <ecNumber evidence="3">1.6.5.5</ecNumber>
    </submittedName>
</protein>
<dbReference type="Gene3D" id="3.40.50.720">
    <property type="entry name" value="NAD(P)-binding Rossmann-like Domain"/>
    <property type="match status" value="1"/>
</dbReference>
<evidence type="ECO:0000313" key="3">
    <source>
        <dbReference type="EMBL" id="AIF20675.1"/>
    </source>
</evidence>
<dbReference type="GO" id="GO:0030554">
    <property type="term" value="F:adenyl nucleotide binding"/>
    <property type="evidence" value="ECO:0007669"/>
    <property type="project" value="UniProtKB-ARBA"/>
</dbReference>
<reference evidence="3" key="1">
    <citation type="journal article" date="2014" name="Genome Biol. Evol.">
        <title>Pangenome evidence for extensive interdomain horizontal transfer affecting lineage core and shell genes in uncultured planktonic thaumarchaeota and euryarchaeota.</title>
        <authorList>
            <person name="Deschamps P."/>
            <person name="Zivanovic Y."/>
            <person name="Moreira D."/>
            <person name="Rodriguez-Valera F."/>
            <person name="Lopez-Garcia P."/>
        </authorList>
    </citation>
    <scope>NUCLEOTIDE SEQUENCE</scope>
</reference>
<dbReference type="EC" id="1.6.5.5" evidence="3"/>
<dbReference type="InterPro" id="IPR013154">
    <property type="entry name" value="ADH-like_N"/>
</dbReference>
<organism evidence="3">
    <name type="scientific">uncultured marine group II/III euryarchaeote KM3_91_D09</name>
    <dbReference type="NCBI Taxonomy" id="1456542"/>
    <lineage>
        <taxon>Archaea</taxon>
        <taxon>Methanobacteriati</taxon>
        <taxon>Methanobacteriota</taxon>
        <taxon>environmental samples</taxon>
    </lineage>
</organism>
<dbReference type="GO" id="GO:0043168">
    <property type="term" value="F:anion binding"/>
    <property type="evidence" value="ECO:0007669"/>
    <property type="project" value="UniProtKB-ARBA"/>
</dbReference>
<keyword evidence="1" id="KW-0521">NADP</keyword>
<dbReference type="InterPro" id="IPR036291">
    <property type="entry name" value="NAD(P)-bd_dom_sf"/>
</dbReference>
<proteinExistence type="predicted"/>
<dbReference type="SUPFAM" id="SSF50129">
    <property type="entry name" value="GroES-like"/>
    <property type="match status" value="1"/>
</dbReference>
<dbReference type="PANTHER" id="PTHR44154">
    <property type="entry name" value="QUINONE OXIDOREDUCTASE"/>
    <property type="match status" value="1"/>
</dbReference>
<dbReference type="PANTHER" id="PTHR44154:SF1">
    <property type="entry name" value="QUINONE OXIDOREDUCTASE"/>
    <property type="match status" value="1"/>
</dbReference>
<dbReference type="Pfam" id="PF00107">
    <property type="entry name" value="ADH_zinc_N"/>
    <property type="match status" value="1"/>
</dbReference>
<dbReference type="GO" id="GO:0003960">
    <property type="term" value="F:quinone reductase (NADPH) activity"/>
    <property type="evidence" value="ECO:0007669"/>
    <property type="project" value="UniProtKB-EC"/>
</dbReference>
<accession>A0A075HYQ2</accession>
<evidence type="ECO:0000259" key="2">
    <source>
        <dbReference type="SMART" id="SM00829"/>
    </source>
</evidence>